<dbReference type="EMBL" id="JARHUD010000002">
    <property type="protein sequence ID" value="MDF2095092.1"/>
    <property type="molecule type" value="Genomic_DNA"/>
</dbReference>
<comment type="similarity">
    <text evidence="6">Belongs to the pseudouridine-5'-phosphate glycosidase family.</text>
</comment>
<comment type="caution">
    <text evidence="7">The sequence shown here is derived from an EMBL/GenBank/DDBJ whole genome shotgun (WGS) entry which is preliminary data.</text>
</comment>
<dbReference type="GO" id="GO:0016798">
    <property type="term" value="F:hydrolase activity, acting on glycosyl bonds"/>
    <property type="evidence" value="ECO:0007669"/>
    <property type="project" value="UniProtKB-KW"/>
</dbReference>
<evidence type="ECO:0000313" key="8">
    <source>
        <dbReference type="Proteomes" id="UP001215503"/>
    </source>
</evidence>
<keyword evidence="8" id="KW-1185">Reference proteome</keyword>
<evidence type="ECO:0000256" key="1">
    <source>
        <dbReference type="ARBA" id="ARBA00022723"/>
    </source>
</evidence>
<comment type="catalytic activity">
    <reaction evidence="6">
        <text>D-ribose 5-phosphate + uracil = psi-UMP + H2O</text>
        <dbReference type="Rhea" id="RHEA:18337"/>
        <dbReference type="ChEBI" id="CHEBI:15377"/>
        <dbReference type="ChEBI" id="CHEBI:17568"/>
        <dbReference type="ChEBI" id="CHEBI:58380"/>
        <dbReference type="ChEBI" id="CHEBI:78346"/>
        <dbReference type="EC" id="4.2.1.70"/>
    </reaction>
</comment>
<dbReference type="EC" id="4.2.1.70" evidence="6"/>
<feature type="active site" description="Proton donor" evidence="6">
    <location>
        <position position="25"/>
    </location>
</feature>
<dbReference type="Pfam" id="PF04227">
    <property type="entry name" value="Indigoidine_A"/>
    <property type="match status" value="1"/>
</dbReference>
<keyword evidence="2 6" id="KW-0378">Hydrolase</keyword>
<evidence type="ECO:0000256" key="6">
    <source>
        <dbReference type="HAMAP-Rule" id="MF_01876"/>
    </source>
</evidence>
<dbReference type="InterPro" id="IPR007342">
    <property type="entry name" value="PsuG"/>
</dbReference>
<name>A0ABT5YJJ6_9PROT</name>
<comment type="cofactor">
    <cofactor evidence="6">
        <name>Mn(2+)</name>
        <dbReference type="ChEBI" id="CHEBI:29035"/>
    </cofactor>
    <text evidence="6">Binds 1 Mn(2+) ion per subunit.</text>
</comment>
<dbReference type="Proteomes" id="UP001215503">
    <property type="component" value="Unassembled WGS sequence"/>
</dbReference>
<sequence length="307" mass="32105">MSRLLRIGEEVQAALAEGRPVVALESTVIAHGLPWPDSLDATQEMLEAVRSGGAVPAVVGVTAGRLVVGLEAGDIERFAKHGRQVIKVSRRDLARALTEGCDGATTVASTMIAAAMAGIRIFATGGIGGVHRSAEGQGDSFDVSADLYELARTPVCVVSSGAKSILDLRRTLEVMESLGTPVVGYGTDSFPTFYSRDAALPVTMRVDSPEQAASLLSAQWELGLGGVLLANPVPESMALPTQTVEAWLEEALAAAQAEKVAGPQVTPFLLSHLHRRSEGQTLKANRALLIDNARLAAQVATCCSQQG</sequence>
<organism evidence="7 8">
    <name type="scientific">Aquibaculum arenosum</name>
    <dbReference type="NCBI Taxonomy" id="3032591"/>
    <lineage>
        <taxon>Bacteria</taxon>
        <taxon>Pseudomonadati</taxon>
        <taxon>Pseudomonadota</taxon>
        <taxon>Alphaproteobacteria</taxon>
        <taxon>Rhodospirillales</taxon>
        <taxon>Rhodovibrionaceae</taxon>
        <taxon>Aquibaculum</taxon>
    </lineage>
</organism>
<dbReference type="Gene3D" id="3.40.1790.10">
    <property type="entry name" value="Indigoidine synthase domain"/>
    <property type="match status" value="1"/>
</dbReference>
<feature type="binding site" evidence="6">
    <location>
        <begin position="144"/>
        <end position="146"/>
    </location>
    <ligand>
        <name>substrate</name>
    </ligand>
</feature>
<feature type="binding site" evidence="6">
    <location>
        <position position="87"/>
    </location>
    <ligand>
        <name>substrate</name>
    </ligand>
</feature>
<gene>
    <name evidence="6" type="primary">psuG</name>
    <name evidence="7" type="ORF">P2G67_03785</name>
</gene>
<dbReference type="InterPro" id="IPR022830">
    <property type="entry name" value="Indigdn_synthA-like"/>
</dbReference>
<comment type="subunit">
    <text evidence="6">Homotrimer.</text>
</comment>
<evidence type="ECO:0000256" key="2">
    <source>
        <dbReference type="ARBA" id="ARBA00022801"/>
    </source>
</evidence>
<evidence type="ECO:0000256" key="5">
    <source>
        <dbReference type="ARBA" id="ARBA00023295"/>
    </source>
</evidence>
<evidence type="ECO:0000256" key="3">
    <source>
        <dbReference type="ARBA" id="ARBA00023211"/>
    </source>
</evidence>
<dbReference type="SUPFAM" id="SSF110581">
    <property type="entry name" value="Indigoidine synthase A-like"/>
    <property type="match status" value="1"/>
</dbReference>
<keyword evidence="3 6" id="KW-0464">Manganese</keyword>
<dbReference type="PANTHER" id="PTHR42909">
    <property type="entry name" value="ZGC:136858"/>
    <property type="match status" value="1"/>
</dbReference>
<evidence type="ECO:0000313" key="7">
    <source>
        <dbReference type="EMBL" id="MDF2095092.1"/>
    </source>
</evidence>
<dbReference type="HAMAP" id="MF_01876">
    <property type="entry name" value="PsiMP_glycosidase"/>
    <property type="match status" value="1"/>
</dbReference>
<accession>A0ABT5YJJ6</accession>
<keyword evidence="1 6" id="KW-0479">Metal-binding</keyword>
<comment type="function">
    <text evidence="6">Catalyzes the reversible cleavage of pseudouridine 5'-phosphate (PsiMP) to ribose 5-phosphate and uracil. Functions biologically in the cleavage direction, as part of a pseudouridine degradation pathway.</text>
</comment>
<proteinExistence type="inferred from homology"/>
<feature type="active site" description="Nucleophile" evidence="6">
    <location>
        <position position="163"/>
    </location>
</feature>
<reference evidence="7 8" key="1">
    <citation type="submission" date="2023-03" db="EMBL/GenBank/DDBJ databases">
        <title>Fodinicurvata sp. CAU 1616 isolated from sea sendiment.</title>
        <authorList>
            <person name="Kim W."/>
        </authorList>
    </citation>
    <scope>NUCLEOTIDE SEQUENCE [LARGE SCALE GENOMIC DNA]</scope>
    <source>
        <strain evidence="7 8">CAU 1616</strain>
    </source>
</reference>
<evidence type="ECO:0000256" key="4">
    <source>
        <dbReference type="ARBA" id="ARBA00023239"/>
    </source>
</evidence>
<protein>
    <recommendedName>
        <fullName evidence="6">Pseudouridine-5'-phosphate glycosidase</fullName>
        <shortName evidence="6">PsiMP glycosidase</shortName>
        <ecNumber evidence="6">4.2.1.70</ecNumber>
    </recommendedName>
</protein>
<dbReference type="RefSeq" id="WP_275820182.1">
    <property type="nucleotide sequence ID" value="NZ_JARHUD010000002.1"/>
</dbReference>
<dbReference type="PANTHER" id="PTHR42909:SF1">
    <property type="entry name" value="CARBOHYDRATE KINASE PFKB DOMAIN-CONTAINING PROTEIN"/>
    <property type="match status" value="1"/>
</dbReference>
<keyword evidence="4 6" id="KW-0456">Lyase</keyword>
<feature type="binding site" evidence="6">
    <location>
        <position position="142"/>
    </location>
    <ligand>
        <name>Mn(2+)</name>
        <dbReference type="ChEBI" id="CHEBI:29035"/>
    </ligand>
</feature>
<keyword evidence="5 6" id="KW-0326">Glycosidase</keyword>
<feature type="binding site" evidence="6">
    <location>
        <position position="107"/>
    </location>
    <ligand>
        <name>substrate</name>
    </ligand>
</feature>